<dbReference type="Pfam" id="PF00305">
    <property type="entry name" value="Lipoxygenase"/>
    <property type="match status" value="1"/>
</dbReference>
<name>A0A9D4N8I6_DREPO</name>
<sequence length="106" mass="12498">MLCGKPPSDRGSRSEVDVIQTIQPRLNHYQVMTILKVLSDHSFGNQLVDFDQRYIYDPKAMHIVKKFRADLCKIHRKIQKRNMEREIPYDYMDPLVIPNSINILVL</sequence>
<evidence type="ECO:0000313" key="3">
    <source>
        <dbReference type="Proteomes" id="UP000828390"/>
    </source>
</evidence>
<dbReference type="InterPro" id="IPR036226">
    <property type="entry name" value="LipOase_C_sf"/>
</dbReference>
<dbReference type="GO" id="GO:0016702">
    <property type="term" value="F:oxidoreductase activity, acting on single donors with incorporation of molecular oxygen, incorporation of two atoms of oxygen"/>
    <property type="evidence" value="ECO:0007669"/>
    <property type="project" value="InterPro"/>
</dbReference>
<accession>A0A9D4N8I6</accession>
<dbReference type="InterPro" id="IPR013819">
    <property type="entry name" value="LipOase_C"/>
</dbReference>
<reference evidence="2" key="1">
    <citation type="journal article" date="2019" name="bioRxiv">
        <title>The Genome of the Zebra Mussel, Dreissena polymorpha: A Resource for Invasive Species Research.</title>
        <authorList>
            <person name="McCartney M.A."/>
            <person name="Auch B."/>
            <person name="Kono T."/>
            <person name="Mallez S."/>
            <person name="Zhang Y."/>
            <person name="Obille A."/>
            <person name="Becker A."/>
            <person name="Abrahante J.E."/>
            <person name="Garbe J."/>
            <person name="Badalamenti J.P."/>
            <person name="Herman A."/>
            <person name="Mangelson H."/>
            <person name="Liachko I."/>
            <person name="Sullivan S."/>
            <person name="Sone E.D."/>
            <person name="Koren S."/>
            <person name="Silverstein K.A.T."/>
            <person name="Beckman K.B."/>
            <person name="Gohl D.M."/>
        </authorList>
    </citation>
    <scope>NUCLEOTIDE SEQUENCE</scope>
    <source>
        <strain evidence="2">Duluth1</strain>
        <tissue evidence="2">Whole animal</tissue>
    </source>
</reference>
<evidence type="ECO:0000259" key="1">
    <source>
        <dbReference type="PROSITE" id="PS51393"/>
    </source>
</evidence>
<dbReference type="Gene3D" id="1.20.245.10">
    <property type="entry name" value="Lipoxygenase-1, Domain 5"/>
    <property type="match status" value="1"/>
</dbReference>
<reference evidence="2" key="2">
    <citation type="submission" date="2020-11" db="EMBL/GenBank/DDBJ databases">
        <authorList>
            <person name="McCartney M.A."/>
            <person name="Auch B."/>
            <person name="Kono T."/>
            <person name="Mallez S."/>
            <person name="Becker A."/>
            <person name="Gohl D.M."/>
            <person name="Silverstein K.A.T."/>
            <person name="Koren S."/>
            <person name="Bechman K.B."/>
            <person name="Herman A."/>
            <person name="Abrahante J.E."/>
            <person name="Garbe J."/>
        </authorList>
    </citation>
    <scope>NUCLEOTIDE SEQUENCE</scope>
    <source>
        <strain evidence="2">Duluth1</strain>
        <tissue evidence="2">Whole animal</tissue>
    </source>
</reference>
<protein>
    <recommendedName>
        <fullName evidence="1">Lipoxygenase domain-containing protein</fullName>
    </recommendedName>
</protein>
<organism evidence="2 3">
    <name type="scientific">Dreissena polymorpha</name>
    <name type="common">Zebra mussel</name>
    <name type="synonym">Mytilus polymorpha</name>
    <dbReference type="NCBI Taxonomy" id="45954"/>
    <lineage>
        <taxon>Eukaryota</taxon>
        <taxon>Metazoa</taxon>
        <taxon>Spiralia</taxon>
        <taxon>Lophotrochozoa</taxon>
        <taxon>Mollusca</taxon>
        <taxon>Bivalvia</taxon>
        <taxon>Autobranchia</taxon>
        <taxon>Heteroconchia</taxon>
        <taxon>Euheterodonta</taxon>
        <taxon>Imparidentia</taxon>
        <taxon>Neoheterodontei</taxon>
        <taxon>Myida</taxon>
        <taxon>Dreissenoidea</taxon>
        <taxon>Dreissenidae</taxon>
        <taxon>Dreissena</taxon>
    </lineage>
</organism>
<dbReference type="Proteomes" id="UP000828390">
    <property type="component" value="Unassembled WGS sequence"/>
</dbReference>
<dbReference type="EMBL" id="JAIWYP010000001">
    <property type="protein sequence ID" value="KAH3889164.1"/>
    <property type="molecule type" value="Genomic_DNA"/>
</dbReference>
<dbReference type="PROSITE" id="PS51393">
    <property type="entry name" value="LIPOXYGENASE_3"/>
    <property type="match status" value="1"/>
</dbReference>
<feature type="domain" description="Lipoxygenase" evidence="1">
    <location>
        <begin position="1"/>
        <end position="103"/>
    </location>
</feature>
<evidence type="ECO:0000313" key="2">
    <source>
        <dbReference type="EMBL" id="KAH3889164.1"/>
    </source>
</evidence>
<comment type="caution">
    <text evidence="2">The sequence shown here is derived from an EMBL/GenBank/DDBJ whole genome shotgun (WGS) entry which is preliminary data.</text>
</comment>
<keyword evidence="3" id="KW-1185">Reference proteome</keyword>
<dbReference type="AlphaFoldDB" id="A0A9D4N8I6"/>
<gene>
    <name evidence="2" type="ORF">DPMN_013214</name>
</gene>
<dbReference type="SUPFAM" id="SSF48484">
    <property type="entry name" value="Lipoxigenase"/>
    <property type="match status" value="1"/>
</dbReference>
<proteinExistence type="predicted"/>
<dbReference type="GO" id="GO:0046872">
    <property type="term" value="F:metal ion binding"/>
    <property type="evidence" value="ECO:0007669"/>
    <property type="project" value="InterPro"/>
</dbReference>